<feature type="region of interest" description="Disordered" evidence="1">
    <location>
        <begin position="156"/>
        <end position="177"/>
    </location>
</feature>
<accession>A0A1R3I3C7</accession>
<feature type="compositionally biased region" description="Polar residues" evidence="1">
    <location>
        <begin position="156"/>
        <end position="176"/>
    </location>
</feature>
<sequence length="284" mass="31911">MILFVLLFAYFATIKKLTLWLNLLILLDLYTWEVSENKLVEHIWDLKCDERLRDGFCKARSRARQLVGTKDWNVLKPFNPKWISNPVWVRLIEDVWSKEEWEKNSEIASANRKSSMDGSISKHVVGSRSFAAHKATLVNRGHLYGFGTLQNPNELLATSSTNTKDPSVNASSQLPQPSEELMNELVKQCLVKLPSMLAELGFTPIVPPTSGGIEAPSPNNVANQSASTLDTDQIRLSASPGKIERTLSSPNHSIQHLDSERNHENVSNEGEGTRSDDNGDEWFR</sequence>
<dbReference type="OrthoDB" id="1430620at2759"/>
<dbReference type="AlphaFoldDB" id="A0A1R3I3C7"/>
<evidence type="ECO:0000313" key="3">
    <source>
        <dbReference type="Proteomes" id="UP000187203"/>
    </source>
</evidence>
<comment type="caution">
    <text evidence="2">The sequence shown here is derived from an EMBL/GenBank/DDBJ whole genome shotgun (WGS) entry which is preliminary data.</text>
</comment>
<feature type="compositionally biased region" description="Polar residues" evidence="1">
    <location>
        <begin position="217"/>
        <end position="236"/>
    </location>
</feature>
<evidence type="ECO:0000256" key="1">
    <source>
        <dbReference type="SAM" id="MobiDB-lite"/>
    </source>
</evidence>
<feature type="region of interest" description="Disordered" evidence="1">
    <location>
        <begin position="211"/>
        <end position="284"/>
    </location>
</feature>
<keyword evidence="3" id="KW-1185">Reference proteome</keyword>
<reference evidence="3" key="1">
    <citation type="submission" date="2013-09" db="EMBL/GenBank/DDBJ databases">
        <title>Corchorus olitorius genome sequencing.</title>
        <authorList>
            <person name="Alam M."/>
            <person name="Haque M.S."/>
            <person name="Islam M.S."/>
            <person name="Emdad E.M."/>
            <person name="Islam M.M."/>
            <person name="Ahmed B."/>
            <person name="Halim A."/>
            <person name="Hossen Q.M.M."/>
            <person name="Hossain M.Z."/>
            <person name="Ahmed R."/>
            <person name="Khan M.M."/>
            <person name="Islam R."/>
            <person name="Rashid M.M."/>
            <person name="Khan S.A."/>
            <person name="Rahman M.S."/>
            <person name="Alam M."/>
            <person name="Yahiya A.S."/>
            <person name="Khan M.S."/>
            <person name="Azam M.S."/>
            <person name="Haque T."/>
            <person name="Lashkar M.Z.H."/>
            <person name="Akhand A.I."/>
            <person name="Morshed G."/>
            <person name="Roy S."/>
            <person name="Uddin K.S."/>
            <person name="Rabeya T."/>
            <person name="Hossain A.S."/>
            <person name="Chowdhury A."/>
            <person name="Snigdha A.R."/>
            <person name="Mortoza M.S."/>
            <person name="Matin S.A."/>
            <person name="Hoque S.M.E."/>
            <person name="Islam M.K."/>
            <person name="Roy D.K."/>
            <person name="Haider R."/>
            <person name="Moosa M.M."/>
            <person name="Elias S.M."/>
            <person name="Hasan A.M."/>
            <person name="Jahan S."/>
            <person name="Shafiuddin M."/>
            <person name="Mahmood N."/>
            <person name="Shommy N.S."/>
        </authorList>
    </citation>
    <scope>NUCLEOTIDE SEQUENCE [LARGE SCALE GENOMIC DNA]</scope>
    <source>
        <strain evidence="3">cv. O-4</strain>
    </source>
</reference>
<name>A0A1R3I3C7_9ROSI</name>
<feature type="compositionally biased region" description="Basic and acidic residues" evidence="1">
    <location>
        <begin position="255"/>
        <end position="284"/>
    </location>
</feature>
<evidence type="ECO:0000313" key="2">
    <source>
        <dbReference type="EMBL" id="OMO77086.1"/>
    </source>
</evidence>
<protein>
    <submittedName>
        <fullName evidence="2">Transposase, Ptta/En/Spm, plant</fullName>
    </submittedName>
</protein>
<organism evidence="2 3">
    <name type="scientific">Corchorus olitorius</name>
    <dbReference type="NCBI Taxonomy" id="93759"/>
    <lineage>
        <taxon>Eukaryota</taxon>
        <taxon>Viridiplantae</taxon>
        <taxon>Streptophyta</taxon>
        <taxon>Embryophyta</taxon>
        <taxon>Tracheophyta</taxon>
        <taxon>Spermatophyta</taxon>
        <taxon>Magnoliopsida</taxon>
        <taxon>eudicotyledons</taxon>
        <taxon>Gunneridae</taxon>
        <taxon>Pentapetalae</taxon>
        <taxon>rosids</taxon>
        <taxon>malvids</taxon>
        <taxon>Malvales</taxon>
        <taxon>Malvaceae</taxon>
        <taxon>Grewioideae</taxon>
        <taxon>Apeibeae</taxon>
        <taxon>Corchorus</taxon>
    </lineage>
</organism>
<gene>
    <name evidence="2" type="ORF">COLO4_25349</name>
</gene>
<dbReference type="EMBL" id="AWUE01019006">
    <property type="protein sequence ID" value="OMO77086.1"/>
    <property type="molecule type" value="Genomic_DNA"/>
</dbReference>
<proteinExistence type="predicted"/>
<dbReference type="Proteomes" id="UP000187203">
    <property type="component" value="Unassembled WGS sequence"/>
</dbReference>